<dbReference type="PANTHER" id="PTHR43592">
    <property type="entry name" value="CAAX AMINO TERMINAL PROTEASE"/>
    <property type="match status" value="1"/>
</dbReference>
<feature type="transmembrane region" description="Helical" evidence="1">
    <location>
        <begin position="144"/>
        <end position="164"/>
    </location>
</feature>
<feature type="transmembrane region" description="Helical" evidence="1">
    <location>
        <begin position="176"/>
        <end position="194"/>
    </location>
</feature>
<organism evidence="3 4">
    <name type="scientific">Kosmotoga olearia (strain ATCC BAA-1733 / DSM 21960 / TBF 19.5.1)</name>
    <dbReference type="NCBI Taxonomy" id="521045"/>
    <lineage>
        <taxon>Bacteria</taxon>
        <taxon>Thermotogati</taxon>
        <taxon>Thermotogota</taxon>
        <taxon>Thermotogae</taxon>
        <taxon>Kosmotogales</taxon>
        <taxon>Kosmotogaceae</taxon>
        <taxon>Kosmotoga</taxon>
    </lineage>
</organism>
<dbReference type="eggNOG" id="COG1266">
    <property type="taxonomic scope" value="Bacteria"/>
</dbReference>
<keyword evidence="1" id="KW-1133">Transmembrane helix</keyword>
<evidence type="ECO:0000256" key="1">
    <source>
        <dbReference type="SAM" id="Phobius"/>
    </source>
</evidence>
<dbReference type="EMBL" id="CP001634">
    <property type="protein sequence ID" value="ACR79737.1"/>
    <property type="molecule type" value="Genomic_DNA"/>
</dbReference>
<evidence type="ECO:0000313" key="3">
    <source>
        <dbReference type="EMBL" id="ACR79737.1"/>
    </source>
</evidence>
<feature type="transmembrane region" description="Helical" evidence="1">
    <location>
        <begin position="200"/>
        <end position="220"/>
    </location>
</feature>
<keyword evidence="1" id="KW-0472">Membrane</keyword>
<dbReference type="Proteomes" id="UP000002382">
    <property type="component" value="Chromosome"/>
</dbReference>
<gene>
    <name evidence="3" type="ordered locus">Kole_1030</name>
</gene>
<dbReference type="GO" id="GO:0004175">
    <property type="term" value="F:endopeptidase activity"/>
    <property type="evidence" value="ECO:0007669"/>
    <property type="project" value="UniProtKB-ARBA"/>
</dbReference>
<feature type="transmembrane region" description="Helical" evidence="1">
    <location>
        <begin position="113"/>
        <end position="132"/>
    </location>
</feature>
<name>C5CHI2_KOSOT</name>
<dbReference type="HOGENOM" id="CLU_104565_0_0_0"/>
<dbReference type="AlphaFoldDB" id="C5CHI2"/>
<accession>C5CHI2</accession>
<dbReference type="PANTHER" id="PTHR43592:SF15">
    <property type="entry name" value="CAAX AMINO TERMINAL PROTEASE FAMILY PROTEIN"/>
    <property type="match status" value="1"/>
</dbReference>
<evidence type="ECO:0000313" key="4">
    <source>
        <dbReference type="Proteomes" id="UP000002382"/>
    </source>
</evidence>
<dbReference type="OrthoDB" id="47487at2"/>
<dbReference type="GO" id="GO:0080120">
    <property type="term" value="P:CAAX-box protein maturation"/>
    <property type="evidence" value="ECO:0007669"/>
    <property type="project" value="UniProtKB-ARBA"/>
</dbReference>
<keyword evidence="1" id="KW-0812">Transmembrane</keyword>
<sequence length="231" mass="26218">MRLVMVFLLLVLYHVLIRLLGKLITRKTRLQDFQKLLFLTPFSIAITSLFIYITGLSLKEAGLTLGDPEKGFLMVLVLGLPIAVISAISIFFIPESEIRKLRYGRPRTMVSQLLYVWIFVGIVEELLYRGFLQVNLQNVISGDFLTISYATIISSVIFVAIHIGNIFLGGETLRQFIAMLPGRLVVALVLGYTFQISESLLYPIIIHNLIDGLNMSFLIYRKKKIFTNDLT</sequence>
<feature type="domain" description="CAAX prenyl protease 2/Lysostaphin resistance protein A-like" evidence="2">
    <location>
        <begin position="109"/>
        <end position="212"/>
    </location>
</feature>
<proteinExistence type="predicted"/>
<dbReference type="Pfam" id="PF02517">
    <property type="entry name" value="Rce1-like"/>
    <property type="match status" value="1"/>
</dbReference>
<dbReference type="KEGG" id="kol:Kole_1030"/>
<dbReference type="RefSeq" id="WP_015868398.1">
    <property type="nucleotide sequence ID" value="NC_012785.1"/>
</dbReference>
<feature type="transmembrane region" description="Helical" evidence="1">
    <location>
        <begin position="6"/>
        <end position="24"/>
    </location>
</feature>
<feature type="transmembrane region" description="Helical" evidence="1">
    <location>
        <begin position="73"/>
        <end position="93"/>
    </location>
</feature>
<reference evidence="3 4" key="1">
    <citation type="submission" date="2009-06" db="EMBL/GenBank/DDBJ databases">
        <title>Complete sequence of Thermotogales bacterium TBF 19.5.1.</title>
        <authorList>
            <consortium name="US DOE Joint Genome Institute"/>
            <person name="Lucas S."/>
            <person name="Copeland A."/>
            <person name="Lapidus A."/>
            <person name="Glavina del Rio T."/>
            <person name="Tice H."/>
            <person name="Bruce D."/>
            <person name="Goodwin L."/>
            <person name="Pitluck S."/>
            <person name="Chertkov O."/>
            <person name="Brettin T."/>
            <person name="Detter J.C."/>
            <person name="Han C."/>
            <person name="Schmutz J."/>
            <person name="Larimer F."/>
            <person name="Land M."/>
            <person name="Hauser L."/>
            <person name="Kyrpides N."/>
            <person name="Ovchinnikova G."/>
            <person name="Noll K."/>
        </authorList>
    </citation>
    <scope>NUCLEOTIDE SEQUENCE [LARGE SCALE GENOMIC DNA]</scope>
    <source>
        <strain evidence="4">ATCC BAA-1733 / DSM 21960 / TBF 19.5.1</strain>
    </source>
</reference>
<keyword evidence="4" id="KW-1185">Reference proteome</keyword>
<dbReference type="STRING" id="521045.Kole_1030"/>
<evidence type="ECO:0000259" key="2">
    <source>
        <dbReference type="Pfam" id="PF02517"/>
    </source>
</evidence>
<feature type="transmembrane region" description="Helical" evidence="1">
    <location>
        <begin position="36"/>
        <end position="53"/>
    </location>
</feature>
<protein>
    <submittedName>
        <fullName evidence="3">Abortive infection protein</fullName>
    </submittedName>
</protein>
<dbReference type="InterPro" id="IPR003675">
    <property type="entry name" value="Rce1/LyrA-like_dom"/>
</dbReference>
<reference evidence="3 4" key="2">
    <citation type="journal article" date="2011" name="J. Bacteriol.">
        <title>Genome Sequence of Kosmotoga olearia Strain TBF 19.5.1, a Thermophilic Bacterium with a Wide Growth Temperature Range, Isolated from the Troll B Oil Platform in the North Sea.</title>
        <authorList>
            <person name="Swithers K.S."/>
            <person name="Dipippo J.L."/>
            <person name="Bruce D.C."/>
            <person name="Detter C."/>
            <person name="Tapia R."/>
            <person name="Han S."/>
            <person name="Goodwin L.A."/>
            <person name="Han J."/>
            <person name="Woyke T."/>
            <person name="Pitluck S."/>
            <person name="Pennacchio L."/>
            <person name="Nolan M."/>
            <person name="Mikhailova N."/>
            <person name="Land M.L."/>
            <person name="Nesbo C.L."/>
            <person name="Gogarten J.P."/>
            <person name="Noll K.M."/>
        </authorList>
    </citation>
    <scope>NUCLEOTIDE SEQUENCE [LARGE SCALE GENOMIC DNA]</scope>
    <source>
        <strain evidence="4">ATCC BAA-1733 / DSM 21960 / TBF 19.5.1</strain>
    </source>
</reference>